<keyword evidence="4" id="KW-0276">Fatty acid metabolism</keyword>
<evidence type="ECO:0000313" key="10">
    <source>
        <dbReference type="RefSeq" id="XP_028967127.1"/>
    </source>
</evidence>
<name>A0AAJ7WHK9_9ACAR</name>
<keyword evidence="5" id="KW-0067">ATP-binding</keyword>
<dbReference type="Proteomes" id="UP000694867">
    <property type="component" value="Unplaced"/>
</dbReference>
<organism evidence="9 10">
    <name type="scientific">Galendromus occidentalis</name>
    <name type="common">western predatory mite</name>
    <dbReference type="NCBI Taxonomy" id="34638"/>
    <lineage>
        <taxon>Eukaryota</taxon>
        <taxon>Metazoa</taxon>
        <taxon>Ecdysozoa</taxon>
        <taxon>Arthropoda</taxon>
        <taxon>Chelicerata</taxon>
        <taxon>Arachnida</taxon>
        <taxon>Acari</taxon>
        <taxon>Parasitiformes</taxon>
        <taxon>Mesostigmata</taxon>
        <taxon>Gamasina</taxon>
        <taxon>Phytoseioidea</taxon>
        <taxon>Phytoseiidae</taxon>
        <taxon>Typhlodrominae</taxon>
        <taxon>Galendromus</taxon>
    </lineage>
</organism>
<dbReference type="RefSeq" id="XP_028967127.1">
    <property type="nucleotide sequence ID" value="XM_029111294.1"/>
</dbReference>
<dbReference type="GO" id="GO:0035336">
    <property type="term" value="P:long-chain fatty-acyl-CoA metabolic process"/>
    <property type="evidence" value="ECO:0007669"/>
    <property type="project" value="TreeGrafter"/>
</dbReference>
<dbReference type="InterPro" id="IPR000873">
    <property type="entry name" value="AMP-dep_synth/lig_dom"/>
</dbReference>
<dbReference type="Gene3D" id="3.30.300.30">
    <property type="match status" value="1"/>
</dbReference>
<dbReference type="KEGG" id="goe:100903791"/>
<dbReference type="GO" id="GO:0005783">
    <property type="term" value="C:endoplasmic reticulum"/>
    <property type="evidence" value="ECO:0007669"/>
    <property type="project" value="TreeGrafter"/>
</dbReference>
<evidence type="ECO:0000256" key="6">
    <source>
        <dbReference type="ARBA" id="ARBA00024484"/>
    </source>
</evidence>
<evidence type="ECO:0000259" key="8">
    <source>
        <dbReference type="Pfam" id="PF00501"/>
    </source>
</evidence>
<dbReference type="SUPFAM" id="SSF56801">
    <property type="entry name" value="Acetyl-CoA synthetase-like"/>
    <property type="match status" value="1"/>
</dbReference>
<reference evidence="10" key="1">
    <citation type="submission" date="2025-08" db="UniProtKB">
        <authorList>
            <consortium name="RefSeq"/>
        </authorList>
    </citation>
    <scope>IDENTIFICATION</scope>
</reference>
<dbReference type="Gene3D" id="3.40.50.12780">
    <property type="entry name" value="N-terminal domain of ligase-like"/>
    <property type="match status" value="1"/>
</dbReference>
<keyword evidence="3" id="KW-0547">Nucleotide-binding</keyword>
<comment type="catalytic activity">
    <reaction evidence="6">
        <text>a long-chain fatty acid + ATP + CoA = a long-chain fatty acyl-CoA + AMP + diphosphate</text>
        <dbReference type="Rhea" id="RHEA:15421"/>
        <dbReference type="ChEBI" id="CHEBI:30616"/>
        <dbReference type="ChEBI" id="CHEBI:33019"/>
        <dbReference type="ChEBI" id="CHEBI:57287"/>
        <dbReference type="ChEBI" id="CHEBI:57560"/>
        <dbReference type="ChEBI" id="CHEBI:83139"/>
        <dbReference type="ChEBI" id="CHEBI:456215"/>
        <dbReference type="EC" id="6.2.1.3"/>
    </reaction>
    <physiologicalReaction direction="left-to-right" evidence="6">
        <dbReference type="Rhea" id="RHEA:15422"/>
    </physiologicalReaction>
</comment>
<feature type="domain" description="AMP-dependent synthetase/ligase" evidence="8">
    <location>
        <begin position="120"/>
        <end position="536"/>
    </location>
</feature>
<dbReference type="PROSITE" id="PS00455">
    <property type="entry name" value="AMP_BINDING"/>
    <property type="match status" value="1"/>
</dbReference>
<dbReference type="GO" id="GO:0005886">
    <property type="term" value="C:plasma membrane"/>
    <property type="evidence" value="ECO:0007669"/>
    <property type="project" value="TreeGrafter"/>
</dbReference>
<dbReference type="GO" id="GO:0005524">
    <property type="term" value="F:ATP binding"/>
    <property type="evidence" value="ECO:0007669"/>
    <property type="project" value="UniProtKB-KW"/>
</dbReference>
<dbReference type="GeneID" id="100903791"/>
<keyword evidence="2 10" id="KW-0436">Ligase</keyword>
<sequence length="723" mass="80660">MADQVSPGAGVGACLASGLLRTLNFTYDLATLPFYTLFQMPWRQAQARRKSFSVQLDPSDPYSPWKAKNTWEPEFFEGITTVDQLTRRAVKRFSDKRCLGTRQVFREEIETQKNGKTFKKLDLGDYQWMTFKEMDDALERLGRGFMSMGVRPKQNVVIFADTRIEWMLAAQALLRLNVTVATLYATLGEEAIIYGLNETEATHLVTSQDLLPKVVKSLPQINSITHIVYMENPGSEESPDPVQGINLYSWTQLLEMGDNADEELRGETPTGDDVAILMYTSGSTGMPKGVMITHKNIVTTAKGFASLVVMENSPKRTERFIAYLPLAHVLELASESVAFAIGAEIGYSTPLTLTDRSTAIKRGQKGDSALFRPTFIAAVPLVLDRIKRGMTEAAHARGRFAGALFDWAIAYKIGWRRWGYDTPILNRLIFSKLRQAVGGEVRLIACGSAPLSADTHYFIEAVLGCRVVQGYGLTETAAGATIMEQCDVTKGMVGCPLRSGLIKLADWEEGGYHATDKPNPRGEIVVGGDMIAKGYYKNNELTRESFREENGVRYFYTGDIGEIRPNGTIKIIDRKKDLVKLQFGEYVSLGKIETELKTLPFVDNVCVIGNSFHTYLVALISPNEKNLTELAQRQGKTNLTLEEMCKDPEISQYITDRVIEHGKKVKLSKMEVPSKVKLCHEEWVPDSGLVTAAMKIRRKQIELFYDEEIAAMYGLARTSSKSA</sequence>
<dbReference type="PANTHER" id="PTHR43272">
    <property type="entry name" value="LONG-CHAIN-FATTY-ACID--COA LIGASE"/>
    <property type="match status" value="1"/>
</dbReference>
<evidence type="ECO:0000256" key="5">
    <source>
        <dbReference type="ARBA" id="ARBA00022840"/>
    </source>
</evidence>
<gene>
    <name evidence="10" type="primary">LOC100903791</name>
</gene>
<keyword evidence="4" id="KW-0443">Lipid metabolism</keyword>
<dbReference type="InterPro" id="IPR020845">
    <property type="entry name" value="AMP-binding_CS"/>
</dbReference>
<evidence type="ECO:0000256" key="1">
    <source>
        <dbReference type="ARBA" id="ARBA00006432"/>
    </source>
</evidence>
<evidence type="ECO:0000256" key="7">
    <source>
        <dbReference type="ARBA" id="ARBA00026121"/>
    </source>
</evidence>
<dbReference type="GO" id="GO:0005811">
    <property type="term" value="C:lipid droplet"/>
    <property type="evidence" value="ECO:0007669"/>
    <property type="project" value="TreeGrafter"/>
</dbReference>
<comment type="similarity">
    <text evidence="1">Belongs to the ATP-dependent AMP-binding enzyme family.</text>
</comment>
<dbReference type="AlphaFoldDB" id="A0AAJ7WHK9"/>
<evidence type="ECO:0000256" key="4">
    <source>
        <dbReference type="ARBA" id="ARBA00022832"/>
    </source>
</evidence>
<accession>A0AAJ7WHK9</accession>
<dbReference type="PANTHER" id="PTHR43272:SF83">
    <property type="entry name" value="ACYL-COA SYNTHETASE LONG-CHAIN, ISOFORM J"/>
    <property type="match status" value="1"/>
</dbReference>
<dbReference type="InterPro" id="IPR042099">
    <property type="entry name" value="ANL_N_sf"/>
</dbReference>
<evidence type="ECO:0000313" key="9">
    <source>
        <dbReference type="Proteomes" id="UP000694867"/>
    </source>
</evidence>
<proteinExistence type="inferred from homology"/>
<evidence type="ECO:0000256" key="3">
    <source>
        <dbReference type="ARBA" id="ARBA00022741"/>
    </source>
</evidence>
<dbReference type="GO" id="GO:0030182">
    <property type="term" value="P:neuron differentiation"/>
    <property type="evidence" value="ECO:0007669"/>
    <property type="project" value="TreeGrafter"/>
</dbReference>
<dbReference type="InterPro" id="IPR045851">
    <property type="entry name" value="AMP-bd_C_sf"/>
</dbReference>
<evidence type="ECO:0000256" key="2">
    <source>
        <dbReference type="ARBA" id="ARBA00022598"/>
    </source>
</evidence>
<protein>
    <recommendedName>
        <fullName evidence="7">long-chain-fatty-acid--CoA ligase</fullName>
        <ecNumber evidence="7">6.2.1.3</ecNumber>
    </recommendedName>
</protein>
<dbReference type="EC" id="6.2.1.3" evidence="7"/>
<dbReference type="GO" id="GO:0090433">
    <property type="term" value="F:palmitoyl-CoA ligase activity"/>
    <property type="evidence" value="ECO:0007669"/>
    <property type="project" value="TreeGrafter"/>
</dbReference>
<dbReference type="Pfam" id="PF00501">
    <property type="entry name" value="AMP-binding"/>
    <property type="match status" value="1"/>
</dbReference>
<keyword evidence="9" id="KW-1185">Reference proteome</keyword>